<feature type="disulfide bond" evidence="8">
    <location>
        <begin position="75"/>
        <end position="87"/>
    </location>
</feature>
<dbReference type="PROSITE" id="PS01209">
    <property type="entry name" value="LDLRA_1"/>
    <property type="match status" value="2"/>
</dbReference>
<dbReference type="PANTHER" id="PTHR24270">
    <property type="entry name" value="LOW-DENSITY LIPOPROTEIN RECEPTOR-RELATED"/>
    <property type="match status" value="1"/>
</dbReference>
<dbReference type="InterPro" id="IPR023415">
    <property type="entry name" value="LDLR_class-A_CS"/>
</dbReference>
<dbReference type="GO" id="GO:0016192">
    <property type="term" value="P:vesicle-mediated transport"/>
    <property type="evidence" value="ECO:0007669"/>
    <property type="project" value="UniProtKB-ARBA"/>
</dbReference>
<dbReference type="PROSITE" id="PS50068">
    <property type="entry name" value="LDLRA_2"/>
    <property type="match status" value="2"/>
</dbReference>
<dbReference type="PRINTS" id="PR00261">
    <property type="entry name" value="LDLRECEPTOR"/>
</dbReference>
<feature type="disulfide bond" evidence="8">
    <location>
        <begin position="82"/>
        <end position="100"/>
    </location>
</feature>
<evidence type="ECO:0000256" key="3">
    <source>
        <dbReference type="ARBA" id="ARBA00022692"/>
    </source>
</evidence>
<keyword evidence="5 9" id="KW-1133">Transmembrane helix</keyword>
<evidence type="ECO:0000256" key="10">
    <source>
        <dbReference type="SAM" id="SignalP"/>
    </source>
</evidence>
<keyword evidence="4" id="KW-0677">Repeat</keyword>
<evidence type="ECO:0000256" key="7">
    <source>
        <dbReference type="ARBA" id="ARBA00023157"/>
    </source>
</evidence>
<evidence type="ECO:0000256" key="4">
    <source>
        <dbReference type="ARBA" id="ARBA00022737"/>
    </source>
</evidence>
<evidence type="ECO:0000256" key="5">
    <source>
        <dbReference type="ARBA" id="ARBA00022989"/>
    </source>
</evidence>
<feature type="transmembrane region" description="Helical" evidence="9">
    <location>
        <begin position="171"/>
        <end position="189"/>
    </location>
</feature>
<keyword evidence="10" id="KW-0732">Signal</keyword>
<feature type="signal peptide" evidence="10">
    <location>
        <begin position="1"/>
        <end position="19"/>
    </location>
</feature>
<dbReference type="Gene3D" id="4.10.400.10">
    <property type="entry name" value="Low-density Lipoprotein Receptor"/>
    <property type="match status" value="2"/>
</dbReference>
<protein>
    <submittedName>
        <fullName evidence="12">Uncharacterized protein</fullName>
    </submittedName>
</protein>
<dbReference type="SMART" id="SM00192">
    <property type="entry name" value="LDLa"/>
    <property type="match status" value="2"/>
</dbReference>
<feature type="disulfide bond" evidence="8">
    <location>
        <begin position="42"/>
        <end position="60"/>
    </location>
</feature>
<evidence type="ECO:0000256" key="1">
    <source>
        <dbReference type="ARBA" id="ARBA00004167"/>
    </source>
</evidence>
<accession>A0AAF3F428</accession>
<feature type="chain" id="PRO_5042067356" evidence="10">
    <location>
        <begin position="20"/>
        <end position="225"/>
    </location>
</feature>
<evidence type="ECO:0000256" key="6">
    <source>
        <dbReference type="ARBA" id="ARBA00023136"/>
    </source>
</evidence>
<keyword evidence="3 9" id="KW-0812">Transmembrane</keyword>
<evidence type="ECO:0000256" key="9">
    <source>
        <dbReference type="SAM" id="Phobius"/>
    </source>
</evidence>
<evidence type="ECO:0000313" key="11">
    <source>
        <dbReference type="Proteomes" id="UP000887575"/>
    </source>
</evidence>
<sequence length="225" mass="24578">MNWLGGIFSFLLVLIGVNCAELDSFPINDPLNEPCERGKFRCAEGECIPSRLRCDGKKDCFLGDDEDCPKGISSCKASEVACGNGICIPKTRVCDGKIDCVDWTDEVGCGSTPRLFKTTTPTTSTTTPSTTAPPRGTLKQFSQSAPNVKGFEVKPACKSNFFPIKIDRPNLLLFLIGQLLIILIIFWLVKVICIRKRFSKTTDGLTAKLYPTLETEDGKANKAVA</sequence>
<dbReference type="GO" id="GO:0012505">
    <property type="term" value="C:endomembrane system"/>
    <property type="evidence" value="ECO:0007669"/>
    <property type="project" value="UniProtKB-SubCell"/>
</dbReference>
<keyword evidence="11" id="KW-1185">Reference proteome</keyword>
<dbReference type="InterPro" id="IPR002172">
    <property type="entry name" value="LDrepeatLR_classA_rpt"/>
</dbReference>
<dbReference type="SUPFAM" id="SSF57424">
    <property type="entry name" value="LDL receptor-like module"/>
    <property type="match status" value="2"/>
</dbReference>
<feature type="disulfide bond" evidence="8">
    <location>
        <begin position="94"/>
        <end position="109"/>
    </location>
</feature>
<reference evidence="12" key="1">
    <citation type="submission" date="2024-02" db="UniProtKB">
        <authorList>
            <consortium name="WormBaseParasite"/>
        </authorList>
    </citation>
    <scope>IDENTIFICATION</scope>
</reference>
<dbReference type="InterPro" id="IPR036055">
    <property type="entry name" value="LDL_receptor-like_sf"/>
</dbReference>
<comment type="caution">
    <text evidence="8">Lacks conserved residue(s) required for the propagation of feature annotation.</text>
</comment>
<dbReference type="CDD" id="cd00112">
    <property type="entry name" value="LDLa"/>
    <property type="match status" value="2"/>
</dbReference>
<dbReference type="InterPro" id="IPR050685">
    <property type="entry name" value="LDLR"/>
</dbReference>
<comment type="subcellular location">
    <subcellularLocation>
        <location evidence="2">Endomembrane system</location>
    </subcellularLocation>
    <subcellularLocation>
        <location evidence="1">Membrane</location>
        <topology evidence="1">Single-pass membrane protein</topology>
    </subcellularLocation>
</comment>
<dbReference type="GO" id="GO:0005886">
    <property type="term" value="C:plasma membrane"/>
    <property type="evidence" value="ECO:0007669"/>
    <property type="project" value="TreeGrafter"/>
</dbReference>
<dbReference type="WBParaSite" id="MBELARI_LOCUS213">
    <property type="protein sequence ID" value="MBELARI_LOCUS213"/>
    <property type="gene ID" value="MBELARI_LOCUS213"/>
</dbReference>
<name>A0AAF3F428_9BILA</name>
<keyword evidence="7 8" id="KW-1015">Disulfide bond</keyword>
<keyword evidence="6 9" id="KW-0472">Membrane</keyword>
<dbReference type="AlphaFoldDB" id="A0AAF3F428"/>
<dbReference type="Proteomes" id="UP000887575">
    <property type="component" value="Unassembled WGS sequence"/>
</dbReference>
<feature type="disulfide bond" evidence="8">
    <location>
        <begin position="35"/>
        <end position="47"/>
    </location>
</feature>
<evidence type="ECO:0000256" key="8">
    <source>
        <dbReference type="PROSITE-ProRule" id="PRU00124"/>
    </source>
</evidence>
<evidence type="ECO:0000313" key="12">
    <source>
        <dbReference type="WBParaSite" id="MBELARI_LOCUS213"/>
    </source>
</evidence>
<organism evidence="11 12">
    <name type="scientific">Mesorhabditis belari</name>
    <dbReference type="NCBI Taxonomy" id="2138241"/>
    <lineage>
        <taxon>Eukaryota</taxon>
        <taxon>Metazoa</taxon>
        <taxon>Ecdysozoa</taxon>
        <taxon>Nematoda</taxon>
        <taxon>Chromadorea</taxon>
        <taxon>Rhabditida</taxon>
        <taxon>Rhabditina</taxon>
        <taxon>Rhabditomorpha</taxon>
        <taxon>Rhabditoidea</taxon>
        <taxon>Rhabditidae</taxon>
        <taxon>Mesorhabditinae</taxon>
        <taxon>Mesorhabditis</taxon>
    </lineage>
</organism>
<evidence type="ECO:0000256" key="2">
    <source>
        <dbReference type="ARBA" id="ARBA00004308"/>
    </source>
</evidence>
<dbReference type="Pfam" id="PF00057">
    <property type="entry name" value="Ldl_recept_a"/>
    <property type="match status" value="2"/>
</dbReference>
<proteinExistence type="predicted"/>